<feature type="region of interest" description="Disordered" evidence="1">
    <location>
        <begin position="1"/>
        <end position="55"/>
    </location>
</feature>
<proteinExistence type="predicted"/>
<comment type="caution">
    <text evidence="2">The sequence shown here is derived from an EMBL/GenBank/DDBJ whole genome shotgun (WGS) entry which is preliminary data.</text>
</comment>
<feature type="non-terminal residue" evidence="2">
    <location>
        <position position="1"/>
    </location>
</feature>
<evidence type="ECO:0000313" key="3">
    <source>
        <dbReference type="Proteomes" id="UP000265520"/>
    </source>
</evidence>
<organism evidence="2 3">
    <name type="scientific">Trifolium medium</name>
    <dbReference type="NCBI Taxonomy" id="97028"/>
    <lineage>
        <taxon>Eukaryota</taxon>
        <taxon>Viridiplantae</taxon>
        <taxon>Streptophyta</taxon>
        <taxon>Embryophyta</taxon>
        <taxon>Tracheophyta</taxon>
        <taxon>Spermatophyta</taxon>
        <taxon>Magnoliopsida</taxon>
        <taxon>eudicotyledons</taxon>
        <taxon>Gunneridae</taxon>
        <taxon>Pentapetalae</taxon>
        <taxon>rosids</taxon>
        <taxon>fabids</taxon>
        <taxon>Fabales</taxon>
        <taxon>Fabaceae</taxon>
        <taxon>Papilionoideae</taxon>
        <taxon>50 kb inversion clade</taxon>
        <taxon>NPAAA clade</taxon>
        <taxon>Hologalegina</taxon>
        <taxon>IRL clade</taxon>
        <taxon>Trifolieae</taxon>
        <taxon>Trifolium</taxon>
    </lineage>
</organism>
<name>A0A392T708_9FABA</name>
<dbReference type="AlphaFoldDB" id="A0A392T708"/>
<evidence type="ECO:0000313" key="2">
    <source>
        <dbReference type="EMBL" id="MCI55956.1"/>
    </source>
</evidence>
<accession>A0A392T708</accession>
<dbReference type="EMBL" id="LXQA010504367">
    <property type="protein sequence ID" value="MCI55956.1"/>
    <property type="molecule type" value="Genomic_DNA"/>
</dbReference>
<keyword evidence="3" id="KW-1185">Reference proteome</keyword>
<protein>
    <submittedName>
        <fullName evidence="2">Amall glutamine-rich tetratricopeptide repeat-containing protein</fullName>
    </submittedName>
</protein>
<evidence type="ECO:0000256" key="1">
    <source>
        <dbReference type="SAM" id="MobiDB-lite"/>
    </source>
</evidence>
<sequence>SEESDSLAGILPPNGTKTSVPPVAADTHMCDKSDETSKEPQRDVPAASQTNEAAPLRPKYRFSEFYFSSVHTAFS</sequence>
<feature type="compositionally biased region" description="Basic and acidic residues" evidence="1">
    <location>
        <begin position="28"/>
        <end position="42"/>
    </location>
</feature>
<reference evidence="2 3" key="1">
    <citation type="journal article" date="2018" name="Front. Plant Sci.">
        <title>Red Clover (Trifolium pratense) and Zigzag Clover (T. medium) - A Picture of Genomic Similarities and Differences.</title>
        <authorList>
            <person name="Dluhosova J."/>
            <person name="Istvanek J."/>
            <person name="Nedelnik J."/>
            <person name="Repkova J."/>
        </authorList>
    </citation>
    <scope>NUCLEOTIDE SEQUENCE [LARGE SCALE GENOMIC DNA]</scope>
    <source>
        <strain evidence="3">cv. 10/8</strain>
        <tissue evidence="2">Leaf</tissue>
    </source>
</reference>
<dbReference type="Proteomes" id="UP000265520">
    <property type="component" value="Unassembled WGS sequence"/>
</dbReference>